<evidence type="ECO:0000313" key="3">
    <source>
        <dbReference type="EMBL" id="KRN44179.1"/>
    </source>
</evidence>
<dbReference type="Gene3D" id="2.60.40.10">
    <property type="entry name" value="Immunoglobulins"/>
    <property type="match status" value="1"/>
</dbReference>
<feature type="region of interest" description="Disordered" evidence="1">
    <location>
        <begin position="209"/>
        <end position="294"/>
    </location>
</feature>
<keyword evidence="2" id="KW-1133">Transmembrane helix</keyword>
<dbReference type="EMBL" id="JQBA01000020">
    <property type="protein sequence ID" value="KRN44179.1"/>
    <property type="molecule type" value="Genomic_DNA"/>
</dbReference>
<keyword evidence="4" id="KW-1185">Reference proteome</keyword>
<keyword evidence="2" id="KW-0812">Transmembrane</keyword>
<accession>A0A0R2GTH6</accession>
<dbReference type="AlphaFoldDB" id="A0A0R2GTH6"/>
<protein>
    <submittedName>
        <fullName evidence="3">Uncharacterized protein</fullName>
    </submittedName>
</protein>
<organism evidence="3 4">
    <name type="scientific">Limosilactobacillus ingluviei</name>
    <dbReference type="NCBI Taxonomy" id="148604"/>
    <lineage>
        <taxon>Bacteria</taxon>
        <taxon>Bacillati</taxon>
        <taxon>Bacillota</taxon>
        <taxon>Bacilli</taxon>
        <taxon>Lactobacillales</taxon>
        <taxon>Lactobacillaceae</taxon>
        <taxon>Limosilactobacillus</taxon>
    </lineage>
</organism>
<name>A0A0R2GTH6_9LACO</name>
<feature type="region of interest" description="Disordered" evidence="1">
    <location>
        <begin position="111"/>
        <end position="192"/>
    </location>
</feature>
<feature type="compositionally biased region" description="Basic residues" evidence="1">
    <location>
        <begin position="225"/>
        <end position="236"/>
    </location>
</feature>
<dbReference type="OrthoDB" id="10017158at2"/>
<feature type="compositionally biased region" description="Basic and acidic residues" evidence="1">
    <location>
        <begin position="170"/>
        <end position="187"/>
    </location>
</feature>
<sequence length="326" mass="37205">MNSLVDRQENDPFAPKLKVEPTDIWVEQTDLPNPYDLTEFLTITAVDQQGHDLTDAVLLNLRGIDYQTVGDYPVTVSVTDSVANMSFAQLTVHVVPPEESDDDDTAQVDYDQENEDDKTSKESLSKQAEAVANGDQPVTQATVKRHQRKKQRLGDHQTWLTKLKTRRRLRKEEKQQRKLTNQKEARPARPVAQVWAEEDRAWTEYKNQLSLREAERQVEKEEQRRKKAAKKRKQQARQKGDSSSATIRSVERKAAEPVVAPSSTEPKAASAKLSKQTVPQKQKGRSANHSKKNYPEERRLKRLFKAVVITIIILLFLAIYLLLTGS</sequence>
<keyword evidence="2" id="KW-0472">Membrane</keyword>
<feature type="transmembrane region" description="Helical" evidence="2">
    <location>
        <begin position="303"/>
        <end position="323"/>
    </location>
</feature>
<dbReference type="InterPro" id="IPR013783">
    <property type="entry name" value="Ig-like_fold"/>
</dbReference>
<comment type="caution">
    <text evidence="3">The sequence shown here is derived from an EMBL/GenBank/DDBJ whole genome shotgun (WGS) entry which is preliminary data.</text>
</comment>
<proteinExistence type="predicted"/>
<reference evidence="3 4" key="1">
    <citation type="journal article" date="2015" name="Genome Announc.">
        <title>Expanding the biotechnology potential of lactobacilli through comparative genomics of 213 strains and associated genera.</title>
        <authorList>
            <person name="Sun Z."/>
            <person name="Harris H.M."/>
            <person name="McCann A."/>
            <person name="Guo C."/>
            <person name="Argimon S."/>
            <person name="Zhang W."/>
            <person name="Yang X."/>
            <person name="Jeffery I.B."/>
            <person name="Cooney J.C."/>
            <person name="Kagawa T.F."/>
            <person name="Liu W."/>
            <person name="Song Y."/>
            <person name="Salvetti E."/>
            <person name="Wrobel A."/>
            <person name="Rasinkangas P."/>
            <person name="Parkhill J."/>
            <person name="Rea M.C."/>
            <person name="O'Sullivan O."/>
            <person name="Ritari J."/>
            <person name="Douillard F.P."/>
            <person name="Paul Ross R."/>
            <person name="Yang R."/>
            <person name="Briner A.E."/>
            <person name="Felis G.E."/>
            <person name="de Vos W.M."/>
            <person name="Barrangou R."/>
            <person name="Klaenhammer T.R."/>
            <person name="Caufield P.W."/>
            <person name="Cui Y."/>
            <person name="Zhang H."/>
            <person name="O'Toole P.W."/>
        </authorList>
    </citation>
    <scope>NUCLEOTIDE SEQUENCE [LARGE SCALE GENOMIC DNA]</scope>
    <source>
        <strain evidence="3 4">DSM 14792</strain>
    </source>
</reference>
<evidence type="ECO:0000313" key="4">
    <source>
        <dbReference type="Proteomes" id="UP000051639"/>
    </source>
</evidence>
<dbReference type="Proteomes" id="UP000051639">
    <property type="component" value="Unassembled WGS sequence"/>
</dbReference>
<feature type="compositionally biased region" description="Basic and acidic residues" evidence="1">
    <location>
        <begin position="212"/>
        <end position="224"/>
    </location>
</feature>
<gene>
    <name evidence="3" type="ORF">IV41_GL000743</name>
</gene>
<feature type="compositionally biased region" description="Basic residues" evidence="1">
    <location>
        <begin position="282"/>
        <end position="292"/>
    </location>
</feature>
<dbReference type="PATRIC" id="fig|148604.4.peg.753"/>
<evidence type="ECO:0000256" key="1">
    <source>
        <dbReference type="SAM" id="MobiDB-lite"/>
    </source>
</evidence>
<evidence type="ECO:0000256" key="2">
    <source>
        <dbReference type="SAM" id="Phobius"/>
    </source>
</evidence>